<feature type="domain" description="HTH araC/xylS-type" evidence="5">
    <location>
        <begin position="448"/>
        <end position="545"/>
    </location>
</feature>
<gene>
    <name evidence="8" type="ORF">CF651_26750</name>
</gene>
<evidence type="ECO:0000259" key="5">
    <source>
        <dbReference type="PROSITE" id="PS01124"/>
    </source>
</evidence>
<dbReference type="Pfam" id="PF00072">
    <property type="entry name" value="Response_reg"/>
    <property type="match status" value="1"/>
</dbReference>
<dbReference type="OrthoDB" id="9794370at2"/>
<dbReference type="CDD" id="cd17536">
    <property type="entry name" value="REC_YesN-like"/>
    <property type="match status" value="1"/>
</dbReference>
<evidence type="ECO:0000259" key="6">
    <source>
        <dbReference type="PROSITE" id="PS50110"/>
    </source>
</evidence>
<dbReference type="EMBL" id="NMQW01000049">
    <property type="protein sequence ID" value="OXM83323.1"/>
    <property type="molecule type" value="Genomic_DNA"/>
</dbReference>
<dbReference type="Pfam" id="PF12833">
    <property type="entry name" value="HTH_18"/>
    <property type="match status" value="1"/>
</dbReference>
<dbReference type="GO" id="GO:0003700">
    <property type="term" value="F:DNA-binding transcription factor activity"/>
    <property type="evidence" value="ECO:0007669"/>
    <property type="project" value="InterPro"/>
</dbReference>
<dbReference type="InterPro" id="IPR011006">
    <property type="entry name" value="CheY-like_superfamily"/>
</dbReference>
<dbReference type="SMART" id="SM00342">
    <property type="entry name" value="HTH_ARAC"/>
    <property type="match status" value="1"/>
</dbReference>
<proteinExistence type="predicted"/>
<dbReference type="PROSITE" id="PS00041">
    <property type="entry name" value="HTH_ARAC_FAMILY_1"/>
    <property type="match status" value="1"/>
</dbReference>
<dbReference type="InterPro" id="IPR018062">
    <property type="entry name" value="HTH_AraC-typ_CS"/>
</dbReference>
<feature type="modified residue" description="4-aspartylphosphate" evidence="4">
    <location>
        <position position="70"/>
    </location>
</feature>
<dbReference type="PRINTS" id="PR00032">
    <property type="entry name" value="HTHARAC"/>
</dbReference>
<dbReference type="Gene3D" id="1.10.10.60">
    <property type="entry name" value="Homeodomain-like"/>
    <property type="match status" value="2"/>
</dbReference>
<dbReference type="PROSITE" id="PS50887">
    <property type="entry name" value="GGDEF"/>
    <property type="match status" value="1"/>
</dbReference>
<dbReference type="InterPro" id="IPR020449">
    <property type="entry name" value="Tscrpt_reg_AraC-type_HTH"/>
</dbReference>
<dbReference type="GO" id="GO:0043565">
    <property type="term" value="F:sequence-specific DNA binding"/>
    <property type="evidence" value="ECO:0007669"/>
    <property type="project" value="InterPro"/>
</dbReference>
<protein>
    <submittedName>
        <fullName evidence="8">DNA-binding response regulator</fullName>
    </submittedName>
</protein>
<keyword evidence="9" id="KW-1185">Reference proteome</keyword>
<evidence type="ECO:0000313" key="8">
    <source>
        <dbReference type="EMBL" id="OXM83323.1"/>
    </source>
</evidence>
<dbReference type="InterPro" id="IPR043128">
    <property type="entry name" value="Rev_trsase/Diguanyl_cyclase"/>
</dbReference>
<dbReference type="SMART" id="SM00448">
    <property type="entry name" value="REC"/>
    <property type="match status" value="1"/>
</dbReference>
<name>A0A229UIX2_9BACL</name>
<dbReference type="Gene3D" id="3.30.70.270">
    <property type="match status" value="1"/>
</dbReference>
<accession>A0A229UIX2</accession>
<evidence type="ECO:0000259" key="7">
    <source>
        <dbReference type="PROSITE" id="PS50887"/>
    </source>
</evidence>
<evidence type="ECO:0000256" key="2">
    <source>
        <dbReference type="ARBA" id="ARBA00023125"/>
    </source>
</evidence>
<dbReference type="InterPro" id="IPR000160">
    <property type="entry name" value="GGDEF_dom"/>
</dbReference>
<feature type="domain" description="GGDEF" evidence="7">
    <location>
        <begin position="194"/>
        <end position="321"/>
    </location>
</feature>
<evidence type="ECO:0000256" key="1">
    <source>
        <dbReference type="ARBA" id="ARBA00023015"/>
    </source>
</evidence>
<evidence type="ECO:0000256" key="4">
    <source>
        <dbReference type="PROSITE-ProRule" id="PRU00169"/>
    </source>
</evidence>
<sequence>MFFFTGRRYLDMWEQELRMCVIDDIKTIVNGIVNHIPWEEHGIRIVGTASNGEDGIELIRSTRPHIILSDIRMPKLDGLEMTRAIVKQGDLTKIVFLSGYTDFDYAQQAIRLGAFDFIQKPFTPSQILEVVLKAKKAIEQELLEVRRMNEMESKIRESMPFLRQEYFRLLMRYPTSPLSASQRWDFLQIPLAKHHFTVMLVEIDHFMERSQALPVSEVELIRFSIQNIMEETIATYTTGFVFREDVHQFAAILNPSLEEKAEWIAEKCRENIGKYTRHTVSIGLGGEVEEVHEISRSYQQAMTALSYNFYTGGDSVYSFSNVPEHGGLTPRYSADKEKELLYCIRLGNEEKAMQSLDEFFDEGQAVAVPPDPEAVRAVYYELTFLINRVLAEKIPPADMAEMEALLLDMKNDPSLSLRELQEQLKQLCRLGCEKIRRQQSKEASQQVDEVIAYIREHLDLNLTIGEYAKMVYLSASYFSNLFKKVTGMTVTQFVTTERMERAKEMLTQGMQVQEISLALGYEDRPYFTELFKRHTGMTPSEFRQLYGGPK</sequence>
<dbReference type="SUPFAM" id="SSF52172">
    <property type="entry name" value="CheY-like"/>
    <property type="match status" value="1"/>
</dbReference>
<dbReference type="AlphaFoldDB" id="A0A229UIX2"/>
<dbReference type="SUPFAM" id="SSF46689">
    <property type="entry name" value="Homeodomain-like"/>
    <property type="match status" value="2"/>
</dbReference>
<reference evidence="8 9" key="1">
    <citation type="submission" date="2017-07" db="EMBL/GenBank/DDBJ databases">
        <title>Genome sequencing and assembly of Paenibacillus rigui.</title>
        <authorList>
            <person name="Mayilraj S."/>
        </authorList>
    </citation>
    <scope>NUCLEOTIDE SEQUENCE [LARGE SCALE GENOMIC DNA]</scope>
    <source>
        <strain evidence="8 9">JCM 16352</strain>
    </source>
</reference>
<dbReference type="GO" id="GO:0000160">
    <property type="term" value="P:phosphorelay signal transduction system"/>
    <property type="evidence" value="ECO:0007669"/>
    <property type="project" value="InterPro"/>
</dbReference>
<dbReference type="Proteomes" id="UP000215509">
    <property type="component" value="Unassembled WGS sequence"/>
</dbReference>
<organism evidence="8 9">
    <name type="scientific">Paenibacillus rigui</name>
    <dbReference type="NCBI Taxonomy" id="554312"/>
    <lineage>
        <taxon>Bacteria</taxon>
        <taxon>Bacillati</taxon>
        <taxon>Bacillota</taxon>
        <taxon>Bacilli</taxon>
        <taxon>Bacillales</taxon>
        <taxon>Paenibacillaceae</taxon>
        <taxon>Paenibacillus</taxon>
    </lineage>
</organism>
<dbReference type="InterPro" id="IPR009057">
    <property type="entry name" value="Homeodomain-like_sf"/>
</dbReference>
<dbReference type="InterPro" id="IPR001789">
    <property type="entry name" value="Sig_transdc_resp-reg_receiver"/>
</dbReference>
<dbReference type="InterPro" id="IPR018060">
    <property type="entry name" value="HTH_AraC"/>
</dbReference>
<keyword evidence="4" id="KW-0597">Phosphoprotein</keyword>
<keyword evidence="3" id="KW-0804">Transcription</keyword>
<dbReference type="PROSITE" id="PS01124">
    <property type="entry name" value="HTH_ARAC_FAMILY_2"/>
    <property type="match status" value="1"/>
</dbReference>
<keyword evidence="1" id="KW-0805">Transcription regulation</keyword>
<dbReference type="PANTHER" id="PTHR43280:SF2">
    <property type="entry name" value="HTH-TYPE TRANSCRIPTIONAL REGULATOR EXSA"/>
    <property type="match status" value="1"/>
</dbReference>
<dbReference type="Gene3D" id="3.40.50.2300">
    <property type="match status" value="1"/>
</dbReference>
<evidence type="ECO:0000313" key="9">
    <source>
        <dbReference type="Proteomes" id="UP000215509"/>
    </source>
</evidence>
<dbReference type="PROSITE" id="PS50110">
    <property type="entry name" value="RESPONSE_REGULATORY"/>
    <property type="match status" value="1"/>
</dbReference>
<dbReference type="Pfam" id="PF17853">
    <property type="entry name" value="GGDEF_2"/>
    <property type="match status" value="1"/>
</dbReference>
<evidence type="ECO:0000256" key="3">
    <source>
        <dbReference type="ARBA" id="ARBA00023163"/>
    </source>
</evidence>
<dbReference type="InterPro" id="IPR041522">
    <property type="entry name" value="CdaR_GGDEF"/>
</dbReference>
<feature type="domain" description="Response regulatory" evidence="6">
    <location>
        <begin position="18"/>
        <end position="135"/>
    </location>
</feature>
<keyword evidence="2 8" id="KW-0238">DNA-binding</keyword>
<comment type="caution">
    <text evidence="8">The sequence shown here is derived from an EMBL/GenBank/DDBJ whole genome shotgun (WGS) entry which is preliminary data.</text>
</comment>
<dbReference type="PANTHER" id="PTHR43280">
    <property type="entry name" value="ARAC-FAMILY TRANSCRIPTIONAL REGULATOR"/>
    <property type="match status" value="1"/>
</dbReference>